<organism evidence="7 8">
    <name type="scientific">Coemansia reversa (strain ATCC 12441 / NRRL 1564)</name>
    <dbReference type="NCBI Taxonomy" id="763665"/>
    <lineage>
        <taxon>Eukaryota</taxon>
        <taxon>Fungi</taxon>
        <taxon>Fungi incertae sedis</taxon>
        <taxon>Zoopagomycota</taxon>
        <taxon>Kickxellomycotina</taxon>
        <taxon>Kickxellomycetes</taxon>
        <taxon>Kickxellales</taxon>
        <taxon>Kickxellaceae</taxon>
        <taxon>Coemansia</taxon>
    </lineage>
</organism>
<dbReference type="GO" id="GO:0007131">
    <property type="term" value="P:reciprocal meiotic recombination"/>
    <property type="evidence" value="ECO:0007669"/>
    <property type="project" value="TreeGrafter"/>
</dbReference>
<dbReference type="PROSITE" id="PS00486">
    <property type="entry name" value="DNA_MISMATCH_REPAIR_2"/>
    <property type="match status" value="1"/>
</dbReference>
<feature type="domain" description="DNA mismatch repair proteins mutS family" evidence="6">
    <location>
        <begin position="614"/>
        <end position="630"/>
    </location>
</feature>
<dbReference type="InterPro" id="IPR027417">
    <property type="entry name" value="P-loop_NTPase"/>
</dbReference>
<dbReference type="Proteomes" id="UP000242474">
    <property type="component" value="Unassembled WGS sequence"/>
</dbReference>
<dbReference type="GO" id="GO:0140664">
    <property type="term" value="F:ATP-dependent DNA damage sensor activity"/>
    <property type="evidence" value="ECO:0007669"/>
    <property type="project" value="InterPro"/>
</dbReference>
<dbReference type="Gene3D" id="1.10.1420.10">
    <property type="match status" value="1"/>
</dbReference>
<protein>
    <recommendedName>
        <fullName evidence="6">DNA mismatch repair proteins mutS family domain-containing protein</fullName>
    </recommendedName>
</protein>
<dbReference type="GO" id="GO:0005524">
    <property type="term" value="F:ATP binding"/>
    <property type="evidence" value="ECO:0007669"/>
    <property type="project" value="UniProtKB-KW"/>
</dbReference>
<dbReference type="Pfam" id="PF05192">
    <property type="entry name" value="MutS_III"/>
    <property type="match status" value="1"/>
</dbReference>
<comment type="similarity">
    <text evidence="1">Belongs to the DNA mismatch repair MutS family.</text>
</comment>
<evidence type="ECO:0000256" key="5">
    <source>
        <dbReference type="ARBA" id="ARBA00023254"/>
    </source>
</evidence>
<accession>A0A2G5BFG0</accession>
<dbReference type="SUPFAM" id="SSF48334">
    <property type="entry name" value="DNA repair protein MutS, domain III"/>
    <property type="match status" value="1"/>
</dbReference>
<evidence type="ECO:0000256" key="4">
    <source>
        <dbReference type="ARBA" id="ARBA00023125"/>
    </source>
</evidence>
<sequence length="677" mass="75443">MSGLDFVDLTQIDSDTDSHSCENDDLYIIDVKIPRKRVKTEHIDDLRSESNACIESIAAPTSAYTEVTGIPNMLMVLTEGRGIASEIAFCLFNLATSQCMLSQFADSASYSRTIYAIVTSRPQVIFVPKAMAEGKSKAMLNIRKYLPWLTVVSFERKRFNDSEGYNVLQNIAIPSQAIQLTRVLHTKQYAYAALNALFYYLEHDLEITISSGSVNVTYKQMEGAMQIDPGAWRDLGLENNDEENSKKTPSLFSSINHTKTKMGARLLRSNILQPSTDLSTIYARQNAVLEILDNEKLFFFLSTQLAEFPDIDATITSLIRLPNAVTSRQINQAINNVLQVKHILQMTIKLSAGINIELRILKNIARNLFDKVTQEVVELVEQYSNEIQVPIKAVYKPSTGYIMSAKIEALGDTIPEEFVNVVIKKSVVTFTTLELAIKNNRTTFTTCTDFNTILCRAIQDVASVIRENIVLLYRVSEAIALLDMIVSFACHCTLHDCVVPEFSDSISIIDGRHPILETLGREVVPNNVNTTAATFTIVSGPNMGGKSTYLRQIIYIVIMAQIGSLVPAQSAKLKVFDKLFVRMNNNDNLPASESTFLREMHDIAYILQNYDKHSLLLIDELGRSTATIEGTAICRAICEELIESSATVFLTTHFLELCEILGLHTNCNCISLSAVVS</sequence>
<dbReference type="Pfam" id="PF00488">
    <property type="entry name" value="MutS_V"/>
    <property type="match status" value="1"/>
</dbReference>
<evidence type="ECO:0000313" key="8">
    <source>
        <dbReference type="Proteomes" id="UP000242474"/>
    </source>
</evidence>
<dbReference type="Pfam" id="PF05190">
    <property type="entry name" value="MutS_IV"/>
    <property type="match status" value="1"/>
</dbReference>
<evidence type="ECO:0000256" key="1">
    <source>
        <dbReference type="ARBA" id="ARBA00006271"/>
    </source>
</evidence>
<dbReference type="AlphaFoldDB" id="A0A2G5BFG0"/>
<dbReference type="Gene3D" id="3.30.420.110">
    <property type="entry name" value="MutS, connector domain"/>
    <property type="match status" value="1"/>
</dbReference>
<dbReference type="SMART" id="SM00534">
    <property type="entry name" value="MUTSac"/>
    <property type="match status" value="1"/>
</dbReference>
<gene>
    <name evidence="7" type="ORF">COEREDRAFT_40542</name>
</gene>
<evidence type="ECO:0000256" key="3">
    <source>
        <dbReference type="ARBA" id="ARBA00022840"/>
    </source>
</evidence>
<dbReference type="GO" id="GO:0030983">
    <property type="term" value="F:mismatched DNA binding"/>
    <property type="evidence" value="ECO:0007669"/>
    <property type="project" value="InterPro"/>
</dbReference>
<dbReference type="InterPro" id="IPR007696">
    <property type="entry name" value="DNA_mismatch_repair_MutS_core"/>
</dbReference>
<reference evidence="7 8" key="1">
    <citation type="journal article" date="2015" name="Genome Biol. Evol.">
        <title>Phylogenomic analyses indicate that early fungi evolved digesting cell walls of algal ancestors of land plants.</title>
        <authorList>
            <person name="Chang Y."/>
            <person name="Wang S."/>
            <person name="Sekimoto S."/>
            <person name="Aerts A.L."/>
            <person name="Choi C."/>
            <person name="Clum A."/>
            <person name="LaButti K.M."/>
            <person name="Lindquist E.A."/>
            <person name="Yee Ngan C."/>
            <person name="Ohm R.A."/>
            <person name="Salamov A.A."/>
            <person name="Grigoriev I.V."/>
            <person name="Spatafora J.W."/>
            <person name="Berbee M.L."/>
        </authorList>
    </citation>
    <scope>NUCLEOTIDE SEQUENCE [LARGE SCALE GENOMIC DNA]</scope>
    <source>
        <strain evidence="7 8">NRRL 1564</strain>
    </source>
</reference>
<evidence type="ECO:0000256" key="2">
    <source>
        <dbReference type="ARBA" id="ARBA00022741"/>
    </source>
</evidence>
<name>A0A2G5BFG0_COERN</name>
<dbReference type="OrthoDB" id="276261at2759"/>
<dbReference type="GO" id="GO:0005634">
    <property type="term" value="C:nucleus"/>
    <property type="evidence" value="ECO:0007669"/>
    <property type="project" value="TreeGrafter"/>
</dbReference>
<dbReference type="InterPro" id="IPR000432">
    <property type="entry name" value="DNA_mismatch_repair_MutS_C"/>
</dbReference>
<keyword evidence="3" id="KW-0067">ATP-binding</keyword>
<dbReference type="PIRSF" id="PIRSF005813">
    <property type="entry name" value="MSH2"/>
    <property type="match status" value="1"/>
</dbReference>
<dbReference type="InterPro" id="IPR011184">
    <property type="entry name" value="DNA_mismatch_repair_Msh2"/>
</dbReference>
<keyword evidence="2" id="KW-0547">Nucleotide-binding</keyword>
<dbReference type="GO" id="GO:0006298">
    <property type="term" value="P:mismatch repair"/>
    <property type="evidence" value="ECO:0007669"/>
    <property type="project" value="InterPro"/>
</dbReference>
<dbReference type="STRING" id="763665.A0A2G5BFG0"/>
<dbReference type="EMBL" id="KZ303493">
    <property type="protein sequence ID" value="PIA17731.1"/>
    <property type="molecule type" value="Genomic_DNA"/>
</dbReference>
<dbReference type="SUPFAM" id="SSF52540">
    <property type="entry name" value="P-loop containing nucleoside triphosphate hydrolases"/>
    <property type="match status" value="1"/>
</dbReference>
<proteinExistence type="inferred from homology"/>
<dbReference type="Gene3D" id="3.40.50.300">
    <property type="entry name" value="P-loop containing nucleotide triphosphate hydrolases"/>
    <property type="match status" value="1"/>
</dbReference>
<dbReference type="InterPro" id="IPR007861">
    <property type="entry name" value="DNA_mismatch_repair_MutS_clamp"/>
</dbReference>
<dbReference type="InterPro" id="IPR045076">
    <property type="entry name" value="MutS"/>
</dbReference>
<dbReference type="InterPro" id="IPR036187">
    <property type="entry name" value="DNA_mismatch_repair_MutS_sf"/>
</dbReference>
<evidence type="ECO:0000313" key="7">
    <source>
        <dbReference type="EMBL" id="PIA17731.1"/>
    </source>
</evidence>
<dbReference type="InterPro" id="IPR036678">
    <property type="entry name" value="MutS_con_dom_sf"/>
</dbReference>
<dbReference type="SMART" id="SM00533">
    <property type="entry name" value="MUTSd"/>
    <property type="match status" value="1"/>
</dbReference>
<keyword evidence="5" id="KW-0469">Meiosis</keyword>
<dbReference type="PANTHER" id="PTHR11361">
    <property type="entry name" value="DNA MISMATCH REPAIR PROTEIN MUTS FAMILY MEMBER"/>
    <property type="match status" value="1"/>
</dbReference>
<keyword evidence="8" id="KW-1185">Reference proteome</keyword>
<dbReference type="PANTHER" id="PTHR11361:SF21">
    <property type="entry name" value="MUTS PROTEIN HOMOLOG 4"/>
    <property type="match status" value="1"/>
</dbReference>
<keyword evidence="4" id="KW-0238">DNA-binding</keyword>
<evidence type="ECO:0000259" key="6">
    <source>
        <dbReference type="PROSITE" id="PS00486"/>
    </source>
</evidence>